<dbReference type="EMBL" id="CP126980">
    <property type="protein sequence ID" value="WIM99941.1"/>
    <property type="molecule type" value="Genomic_DNA"/>
</dbReference>
<keyword evidence="2" id="KW-1185">Reference proteome</keyword>
<sequence length="181" mass="20151">MRAALARHDLAYVFQHLNSCGFSQRRIGHLTEQSQSEISEIIGGREVMGYAVLLRIADGLRIPRGYMGLGNYDYEMHTPVENALTVGVTGAEEAEEIRRSLQHAAEVMMGTSLPETSLWWQPLFRSRTPVTNRWRQLASGDGLYQTLRDRLHTYLVSLTLTIDSADVPHVESSAAPDGVAP</sequence>
<organism evidence="1 2">
    <name type="scientific">Actinoplanes oblitus</name>
    <dbReference type="NCBI Taxonomy" id="3040509"/>
    <lineage>
        <taxon>Bacteria</taxon>
        <taxon>Bacillati</taxon>
        <taxon>Actinomycetota</taxon>
        <taxon>Actinomycetes</taxon>
        <taxon>Micromonosporales</taxon>
        <taxon>Micromonosporaceae</taxon>
        <taxon>Actinoplanes</taxon>
    </lineage>
</organism>
<protein>
    <recommendedName>
        <fullName evidence="3">HTH cro/C1-type domain-containing protein</fullName>
    </recommendedName>
</protein>
<reference evidence="1 2" key="1">
    <citation type="submission" date="2023-06" db="EMBL/GenBank/DDBJ databases">
        <authorList>
            <person name="Yushchuk O."/>
            <person name="Binda E."/>
            <person name="Ruckert-Reed C."/>
            <person name="Fedorenko V."/>
            <person name="Kalinowski J."/>
            <person name="Marinelli F."/>
        </authorList>
    </citation>
    <scope>NUCLEOTIDE SEQUENCE [LARGE SCALE GENOMIC DNA]</scope>
    <source>
        <strain evidence="1 2">NRRL 3884</strain>
    </source>
</reference>
<dbReference type="RefSeq" id="WP_284921388.1">
    <property type="nucleotide sequence ID" value="NZ_CP126980.1"/>
</dbReference>
<dbReference type="Proteomes" id="UP001240150">
    <property type="component" value="Chromosome"/>
</dbReference>
<proteinExistence type="predicted"/>
<gene>
    <name evidence="1" type="ORF">ACTOB_003611</name>
</gene>
<name>A0ABY8WPY4_9ACTN</name>
<evidence type="ECO:0000313" key="2">
    <source>
        <dbReference type="Proteomes" id="UP001240150"/>
    </source>
</evidence>
<evidence type="ECO:0000313" key="1">
    <source>
        <dbReference type="EMBL" id="WIM99941.1"/>
    </source>
</evidence>
<accession>A0ABY8WPY4</accession>
<evidence type="ECO:0008006" key="3">
    <source>
        <dbReference type="Google" id="ProtNLM"/>
    </source>
</evidence>